<protein>
    <submittedName>
        <fullName evidence="2">Uncharacterized protein</fullName>
    </submittedName>
</protein>
<evidence type="ECO:0000313" key="3">
    <source>
        <dbReference type="Proteomes" id="UP000607653"/>
    </source>
</evidence>
<evidence type="ECO:0000256" key="1">
    <source>
        <dbReference type="SAM" id="MobiDB-lite"/>
    </source>
</evidence>
<dbReference type="EMBL" id="DUZY01000001">
    <property type="protein sequence ID" value="DAD22841.1"/>
    <property type="molecule type" value="Genomic_DNA"/>
</dbReference>
<comment type="caution">
    <text evidence="2">The sequence shown here is derived from an EMBL/GenBank/DDBJ whole genome shotgun (WGS) entry which is preliminary data.</text>
</comment>
<organism evidence="2 3">
    <name type="scientific">Nelumbo nucifera</name>
    <name type="common">Sacred lotus</name>
    <dbReference type="NCBI Taxonomy" id="4432"/>
    <lineage>
        <taxon>Eukaryota</taxon>
        <taxon>Viridiplantae</taxon>
        <taxon>Streptophyta</taxon>
        <taxon>Embryophyta</taxon>
        <taxon>Tracheophyta</taxon>
        <taxon>Spermatophyta</taxon>
        <taxon>Magnoliopsida</taxon>
        <taxon>Proteales</taxon>
        <taxon>Nelumbonaceae</taxon>
        <taxon>Nelumbo</taxon>
    </lineage>
</organism>
<feature type="compositionally biased region" description="Basic and acidic residues" evidence="1">
    <location>
        <begin position="27"/>
        <end position="41"/>
    </location>
</feature>
<feature type="region of interest" description="Disordered" evidence="1">
    <location>
        <begin position="1"/>
        <end position="94"/>
    </location>
</feature>
<feature type="compositionally biased region" description="Basic and acidic residues" evidence="1">
    <location>
        <begin position="73"/>
        <end position="94"/>
    </location>
</feature>
<sequence>MEENKGKFYSPLKRKIREVGHGASVPAEKKSKGTSEEEVVNKGKKLMSRVSEEKAMKDNKDIAGGTSTQPGKEVPEPSSMKKSEQPADQRPRVDDFDNIFSELEMLPSFNVYDLSLYNNFMNAIACVKQKE</sequence>
<feature type="compositionally biased region" description="Basic and acidic residues" evidence="1">
    <location>
        <begin position="50"/>
        <end position="61"/>
    </location>
</feature>
<reference evidence="2 3" key="1">
    <citation type="journal article" date="2020" name="Mol. Biol. Evol.">
        <title>Distinct Expression and Methylation Patterns for Genes with Different Fates following a Single Whole-Genome Duplication in Flowering Plants.</title>
        <authorList>
            <person name="Shi T."/>
            <person name="Rahmani R.S."/>
            <person name="Gugger P.F."/>
            <person name="Wang M."/>
            <person name="Li H."/>
            <person name="Zhang Y."/>
            <person name="Li Z."/>
            <person name="Wang Q."/>
            <person name="Van de Peer Y."/>
            <person name="Marchal K."/>
            <person name="Chen J."/>
        </authorList>
    </citation>
    <scope>NUCLEOTIDE SEQUENCE [LARGE SCALE GENOMIC DNA]</scope>
    <source>
        <tissue evidence="2">Leaf</tissue>
    </source>
</reference>
<dbReference type="Proteomes" id="UP000607653">
    <property type="component" value="Unassembled WGS sequence"/>
</dbReference>
<evidence type="ECO:0000313" key="2">
    <source>
        <dbReference type="EMBL" id="DAD22841.1"/>
    </source>
</evidence>
<dbReference type="AlphaFoldDB" id="A0A822XUI9"/>
<proteinExistence type="predicted"/>
<keyword evidence="3" id="KW-1185">Reference proteome</keyword>
<name>A0A822XUI9_NELNU</name>
<gene>
    <name evidence="2" type="ORF">HUJ06_024304</name>
</gene>
<accession>A0A822XUI9</accession>